<reference evidence="1 2" key="1">
    <citation type="submission" date="2016-10" db="EMBL/GenBank/DDBJ databases">
        <title>Genome sequence of the ascomycete fungus Penicillium subrubescens.</title>
        <authorList>
            <person name="De Vries R.P."/>
            <person name="Peng M."/>
            <person name="Dilokpimol A."/>
            <person name="Hilden K."/>
            <person name="Makela M.R."/>
            <person name="Grigoriev I."/>
            <person name="Riley R."/>
            <person name="Granchi Z."/>
        </authorList>
    </citation>
    <scope>NUCLEOTIDE SEQUENCE [LARGE SCALE GENOMIC DNA]</scope>
    <source>
        <strain evidence="1 2">CBS 132785</strain>
    </source>
</reference>
<organism evidence="1 2">
    <name type="scientific">Penicillium subrubescens</name>
    <dbReference type="NCBI Taxonomy" id="1316194"/>
    <lineage>
        <taxon>Eukaryota</taxon>
        <taxon>Fungi</taxon>
        <taxon>Dikarya</taxon>
        <taxon>Ascomycota</taxon>
        <taxon>Pezizomycotina</taxon>
        <taxon>Eurotiomycetes</taxon>
        <taxon>Eurotiomycetidae</taxon>
        <taxon>Eurotiales</taxon>
        <taxon>Aspergillaceae</taxon>
        <taxon>Penicillium</taxon>
    </lineage>
</organism>
<name>A0A1Q5U5X4_9EURO</name>
<keyword evidence="2" id="KW-1185">Reference proteome</keyword>
<comment type="caution">
    <text evidence="1">The sequence shown here is derived from an EMBL/GenBank/DDBJ whole genome shotgun (WGS) entry which is preliminary data.</text>
</comment>
<gene>
    <name evidence="1" type="ORF">PENSUB_5763</name>
</gene>
<accession>A0A1Q5U5X4</accession>
<evidence type="ECO:0000313" key="1">
    <source>
        <dbReference type="EMBL" id="OKP07867.1"/>
    </source>
</evidence>
<proteinExistence type="predicted"/>
<protein>
    <submittedName>
        <fullName evidence="1">Uncharacterized protein</fullName>
    </submittedName>
</protein>
<dbReference type="EMBL" id="MNBE01000578">
    <property type="protein sequence ID" value="OKP07867.1"/>
    <property type="molecule type" value="Genomic_DNA"/>
</dbReference>
<sequence length="78" mass="8922">MATRKSGNPRSIEKYVANKYRKGSKKTSDYYGEKHKTGVFNPKTIYSLENEGNGSKKGKECRELTSHIETYKSNDWVA</sequence>
<evidence type="ECO:0000313" key="2">
    <source>
        <dbReference type="Proteomes" id="UP000186955"/>
    </source>
</evidence>
<dbReference type="AlphaFoldDB" id="A0A1Q5U5X4"/>
<dbReference type="Proteomes" id="UP000186955">
    <property type="component" value="Unassembled WGS sequence"/>
</dbReference>